<feature type="domain" description="HTH arsR-type" evidence="4">
    <location>
        <begin position="245"/>
        <end position="313"/>
    </location>
</feature>
<reference evidence="6" key="1">
    <citation type="journal article" date="2019" name="Int. J. Syst. Evol. Microbiol.">
        <title>The Global Catalogue of Microorganisms (GCM) 10K type strain sequencing project: providing services to taxonomists for standard genome sequencing and annotation.</title>
        <authorList>
            <consortium name="The Broad Institute Genomics Platform"/>
            <consortium name="The Broad Institute Genome Sequencing Center for Infectious Disease"/>
            <person name="Wu L."/>
            <person name="Ma J."/>
        </authorList>
    </citation>
    <scope>NUCLEOTIDE SEQUENCE [LARGE SCALE GENOMIC DNA]</scope>
    <source>
        <strain evidence="6">JCM 17494</strain>
    </source>
</reference>
<keyword evidence="6" id="KW-1185">Reference proteome</keyword>
<evidence type="ECO:0000256" key="2">
    <source>
        <dbReference type="ARBA" id="ARBA00023125"/>
    </source>
</evidence>
<dbReference type="SUPFAM" id="SSF46785">
    <property type="entry name" value="Winged helix' DNA-binding domain"/>
    <property type="match status" value="1"/>
</dbReference>
<evidence type="ECO:0000259" key="4">
    <source>
        <dbReference type="SMART" id="SM00418"/>
    </source>
</evidence>
<evidence type="ECO:0000256" key="1">
    <source>
        <dbReference type="ARBA" id="ARBA00023015"/>
    </source>
</evidence>
<gene>
    <name evidence="5" type="ORF">GCM10022267_14390</name>
</gene>
<dbReference type="InterPro" id="IPR036388">
    <property type="entry name" value="WH-like_DNA-bd_sf"/>
</dbReference>
<dbReference type="EMBL" id="BAABBE010000003">
    <property type="protein sequence ID" value="GAA3628977.1"/>
    <property type="molecule type" value="Genomic_DNA"/>
</dbReference>
<name>A0ABP7ABL9_9PSEU</name>
<dbReference type="Gene3D" id="1.10.10.10">
    <property type="entry name" value="Winged helix-like DNA-binding domain superfamily/Winged helix DNA-binding domain"/>
    <property type="match status" value="1"/>
</dbReference>
<evidence type="ECO:0000313" key="6">
    <source>
        <dbReference type="Proteomes" id="UP001500711"/>
    </source>
</evidence>
<keyword evidence="3" id="KW-0804">Transcription</keyword>
<dbReference type="InterPro" id="IPR011991">
    <property type="entry name" value="ArsR-like_HTH"/>
</dbReference>
<dbReference type="InterPro" id="IPR036390">
    <property type="entry name" value="WH_DNA-bd_sf"/>
</dbReference>
<proteinExistence type="predicted"/>
<dbReference type="CDD" id="cd00090">
    <property type="entry name" value="HTH_ARSR"/>
    <property type="match status" value="1"/>
</dbReference>
<dbReference type="PANTHER" id="PTHR43132">
    <property type="entry name" value="ARSENICAL RESISTANCE OPERON REPRESSOR ARSR-RELATED"/>
    <property type="match status" value="1"/>
</dbReference>
<dbReference type="Pfam" id="PF01022">
    <property type="entry name" value="HTH_5"/>
    <property type="match status" value="1"/>
</dbReference>
<evidence type="ECO:0000313" key="5">
    <source>
        <dbReference type="EMBL" id="GAA3628977.1"/>
    </source>
</evidence>
<dbReference type="SMART" id="SM00418">
    <property type="entry name" value="HTH_ARSR"/>
    <property type="match status" value="1"/>
</dbReference>
<comment type="caution">
    <text evidence="5">The sequence shown here is derived from an EMBL/GenBank/DDBJ whole genome shotgun (WGS) entry which is preliminary data.</text>
</comment>
<protein>
    <submittedName>
        <fullName evidence="5">Winged helix-turn-helix domain-containing protein</fullName>
    </submittedName>
</protein>
<dbReference type="Proteomes" id="UP001500711">
    <property type="component" value="Unassembled WGS sequence"/>
</dbReference>
<dbReference type="InterPro" id="IPR001845">
    <property type="entry name" value="HTH_ArsR_DNA-bd_dom"/>
</dbReference>
<accession>A0ABP7ABL9</accession>
<evidence type="ECO:0000256" key="3">
    <source>
        <dbReference type="ARBA" id="ARBA00023163"/>
    </source>
</evidence>
<dbReference type="PANTHER" id="PTHR43132:SF8">
    <property type="entry name" value="HTH-TYPE TRANSCRIPTIONAL REGULATOR KMTR"/>
    <property type="match status" value="1"/>
</dbReference>
<keyword evidence="1" id="KW-0805">Transcription regulation</keyword>
<keyword evidence="2" id="KW-0238">DNA-binding</keyword>
<sequence>MHSGGKQMPIVLSESVPKGRALTILFELEDLARTRFAPAPLPMYELVFTVHGGSWDRLLLPQIRPLAELIRPGRFIPDFFNSARPDFDEAVRQVLDVPSTRVRDQIASMLGTTSPWLRSFAAGTPTSRQDLRSALNAGFRDLLGNNWPETRQAFDAEVRLRSSQAVSRGLGDLLGKLHPSISWNSPALHVELGWDTEISLRGTGMLIVPVLHGLTRPAVSMFAEPQPLLFYPAAAPQPSGASLELALGRTRTLVLRALTSERTTTELARHVGISLPTASQHATALRTAGFVSTHRNGRSVRHRLTRRGWELLN</sequence>
<organism evidence="5 6">
    <name type="scientific">Lentzea roselyniae</name>
    <dbReference type="NCBI Taxonomy" id="531940"/>
    <lineage>
        <taxon>Bacteria</taxon>
        <taxon>Bacillati</taxon>
        <taxon>Actinomycetota</taxon>
        <taxon>Actinomycetes</taxon>
        <taxon>Pseudonocardiales</taxon>
        <taxon>Pseudonocardiaceae</taxon>
        <taxon>Lentzea</taxon>
    </lineage>
</organism>
<dbReference type="InterPro" id="IPR051011">
    <property type="entry name" value="Metal_resp_trans_reg"/>
</dbReference>